<comment type="caution">
    <text evidence="1">The sequence shown here is derived from an EMBL/GenBank/DDBJ whole genome shotgun (WGS) entry which is preliminary data.</text>
</comment>
<dbReference type="RefSeq" id="WP_043400300.1">
    <property type="nucleotide sequence ID" value="NZ_JPMI01000166.1"/>
</dbReference>
<gene>
    <name evidence="1" type="ORF">Q664_24900</name>
</gene>
<evidence type="ECO:0000313" key="2">
    <source>
        <dbReference type="Proteomes" id="UP000028547"/>
    </source>
</evidence>
<reference evidence="1 2" key="1">
    <citation type="submission" date="2014-07" db="EMBL/GenBank/DDBJ databases">
        <title>Draft Genome Sequence of Gephyronic Acid Producer, Cystobacter violaceus Strain Cb vi76.</title>
        <authorList>
            <person name="Stevens D.C."/>
            <person name="Young J."/>
            <person name="Carmichael R."/>
            <person name="Tan J."/>
            <person name="Taylor R.E."/>
        </authorList>
    </citation>
    <scope>NUCLEOTIDE SEQUENCE [LARGE SCALE GENOMIC DNA]</scope>
    <source>
        <strain evidence="1 2">Cb vi76</strain>
    </source>
</reference>
<accession>A0A084SR81</accession>
<organism evidence="1 2">
    <name type="scientific">Archangium violaceum Cb vi76</name>
    <dbReference type="NCBI Taxonomy" id="1406225"/>
    <lineage>
        <taxon>Bacteria</taxon>
        <taxon>Pseudomonadati</taxon>
        <taxon>Myxococcota</taxon>
        <taxon>Myxococcia</taxon>
        <taxon>Myxococcales</taxon>
        <taxon>Cystobacterineae</taxon>
        <taxon>Archangiaceae</taxon>
        <taxon>Archangium</taxon>
    </lineage>
</organism>
<evidence type="ECO:0000313" key="1">
    <source>
        <dbReference type="EMBL" id="KFA90966.1"/>
    </source>
</evidence>
<dbReference type="EMBL" id="JPMI01000166">
    <property type="protein sequence ID" value="KFA90966.1"/>
    <property type="molecule type" value="Genomic_DNA"/>
</dbReference>
<name>A0A084SR81_9BACT</name>
<sequence>MAGAVAILALISLKALGLITVALVQPEVSMGIINNVFAQKVMFVALIETAWSIGVNLVTNATSA</sequence>
<dbReference type="AlphaFoldDB" id="A0A084SR81"/>
<proteinExistence type="predicted"/>
<protein>
    <submittedName>
        <fullName evidence="1">Uncharacterized protein</fullName>
    </submittedName>
</protein>
<dbReference type="Proteomes" id="UP000028547">
    <property type="component" value="Unassembled WGS sequence"/>
</dbReference>